<dbReference type="PANTHER" id="PTHR43701">
    <property type="entry name" value="MEMBRANE TRANSPORTER PROTEIN MJ0441-RELATED"/>
    <property type="match status" value="1"/>
</dbReference>
<dbReference type="InterPro" id="IPR051598">
    <property type="entry name" value="TSUP/Inactive_protease-like"/>
</dbReference>
<comment type="similarity">
    <text evidence="2 6">Belongs to the 4-toluene sulfonate uptake permease (TSUP) (TC 2.A.102) family.</text>
</comment>
<dbReference type="EMBL" id="QFKX01000005">
    <property type="protein sequence ID" value="PWH05434.1"/>
    <property type="molecule type" value="Genomic_DNA"/>
</dbReference>
<protein>
    <recommendedName>
        <fullName evidence="6">Probable membrane transporter protein</fullName>
    </recommendedName>
</protein>
<gene>
    <name evidence="8" type="ORF">DEO23_12690</name>
</gene>
<dbReference type="Pfam" id="PF01925">
    <property type="entry name" value="TauE"/>
    <property type="match status" value="1"/>
</dbReference>
<dbReference type="Proteomes" id="UP000245590">
    <property type="component" value="Unassembled WGS sequence"/>
</dbReference>
<comment type="subcellular location">
    <subcellularLocation>
        <location evidence="6">Cell membrane</location>
        <topology evidence="6">Multi-pass membrane protein</topology>
    </subcellularLocation>
    <subcellularLocation>
        <location evidence="1">Membrane</location>
        <topology evidence="1">Multi-pass membrane protein</topology>
    </subcellularLocation>
</comment>
<dbReference type="PANTHER" id="PTHR43701:SF12">
    <property type="entry name" value="MEMBRANE TRANSPORTER PROTEIN YTNM-RELATED"/>
    <property type="match status" value="1"/>
</dbReference>
<keyword evidence="5 6" id="KW-0472">Membrane</keyword>
<organism evidence="8 9">
    <name type="scientific">Brachybacterium endophyticum</name>
    <dbReference type="NCBI Taxonomy" id="2182385"/>
    <lineage>
        <taxon>Bacteria</taxon>
        <taxon>Bacillati</taxon>
        <taxon>Actinomycetota</taxon>
        <taxon>Actinomycetes</taxon>
        <taxon>Micrococcales</taxon>
        <taxon>Dermabacteraceae</taxon>
        <taxon>Brachybacterium</taxon>
    </lineage>
</organism>
<evidence type="ECO:0000256" key="1">
    <source>
        <dbReference type="ARBA" id="ARBA00004141"/>
    </source>
</evidence>
<accession>A0A2U2RHV6</accession>
<feature type="transmembrane region" description="Helical" evidence="6">
    <location>
        <begin position="72"/>
        <end position="92"/>
    </location>
</feature>
<keyword evidence="4 6" id="KW-1133">Transmembrane helix</keyword>
<feature type="transmembrane region" description="Helical" evidence="6">
    <location>
        <begin position="266"/>
        <end position="285"/>
    </location>
</feature>
<feature type="transmembrane region" description="Helical" evidence="6">
    <location>
        <begin position="237"/>
        <end position="260"/>
    </location>
</feature>
<name>A0A2U2RHV6_9MICO</name>
<dbReference type="GO" id="GO:0005886">
    <property type="term" value="C:plasma membrane"/>
    <property type="evidence" value="ECO:0007669"/>
    <property type="project" value="UniProtKB-SubCell"/>
</dbReference>
<evidence type="ECO:0000256" key="4">
    <source>
        <dbReference type="ARBA" id="ARBA00022989"/>
    </source>
</evidence>
<dbReference type="RefSeq" id="WP_109276398.1">
    <property type="nucleotide sequence ID" value="NZ_QFKX01000005.1"/>
</dbReference>
<keyword evidence="9" id="KW-1185">Reference proteome</keyword>
<dbReference type="InterPro" id="IPR002781">
    <property type="entry name" value="TM_pro_TauE-like"/>
</dbReference>
<evidence type="ECO:0000256" key="6">
    <source>
        <dbReference type="RuleBase" id="RU363041"/>
    </source>
</evidence>
<evidence type="ECO:0000256" key="3">
    <source>
        <dbReference type="ARBA" id="ARBA00022692"/>
    </source>
</evidence>
<reference evidence="8 9" key="1">
    <citation type="submission" date="2018-05" db="EMBL/GenBank/DDBJ databases">
        <title>Brachybacterium sp. M1HQ-2T, whole genome shotgun sequence.</title>
        <authorList>
            <person name="Tuo L."/>
        </authorList>
    </citation>
    <scope>NUCLEOTIDE SEQUENCE [LARGE SCALE GENOMIC DNA]</scope>
    <source>
        <strain evidence="8 9">M1HQ-2</strain>
    </source>
</reference>
<feature type="compositionally biased region" description="Basic and acidic residues" evidence="7">
    <location>
        <begin position="293"/>
        <end position="302"/>
    </location>
</feature>
<evidence type="ECO:0000256" key="2">
    <source>
        <dbReference type="ARBA" id="ARBA00009142"/>
    </source>
</evidence>
<dbReference type="OrthoDB" id="45564at2"/>
<feature type="region of interest" description="Disordered" evidence="7">
    <location>
        <begin position="293"/>
        <end position="326"/>
    </location>
</feature>
<keyword evidence="3 6" id="KW-0812">Transmembrane</keyword>
<dbReference type="AlphaFoldDB" id="A0A2U2RHV6"/>
<evidence type="ECO:0000256" key="5">
    <source>
        <dbReference type="ARBA" id="ARBA00023136"/>
    </source>
</evidence>
<evidence type="ECO:0000313" key="8">
    <source>
        <dbReference type="EMBL" id="PWH05434.1"/>
    </source>
</evidence>
<evidence type="ECO:0000256" key="7">
    <source>
        <dbReference type="SAM" id="MobiDB-lite"/>
    </source>
</evidence>
<feature type="transmembrane region" description="Helical" evidence="6">
    <location>
        <begin position="98"/>
        <end position="116"/>
    </location>
</feature>
<feature type="compositionally biased region" description="Polar residues" evidence="7">
    <location>
        <begin position="316"/>
        <end position="326"/>
    </location>
</feature>
<sequence length="326" mass="32254">MPQLLMIALAGFAAQMVDGSLGMGYGVTSASILLAVGVAPSLVSATANIAQLGTTLTSGLAHHRGGNVDMQVLGRLAIPGGVGGLAGALLLTALPSDVTTPIMAGILTVLGARVILRFLRGRTRAADEATAPPLGSWHPGWLMPLGAVGGAVNAVGGGGWGPVVTSALLTAAPLPPRRVIGTVSAAEFVVTVCATLGFLVGLGLGGIDYPIVLALLLGGVLAAPLAARLAGRLPAPVLGVAVGSLILALNLPTLLGTLGVGEGLTAGVQLGLIGLGLVLIALVAVRLRVQRGRDQGEERGSETRSAGARRAEEPSAGQSSGRRVAP</sequence>
<keyword evidence="6" id="KW-1003">Cell membrane</keyword>
<comment type="caution">
    <text evidence="8">The sequence shown here is derived from an EMBL/GenBank/DDBJ whole genome shotgun (WGS) entry which is preliminary data.</text>
</comment>
<proteinExistence type="inferred from homology"/>
<feature type="transmembrane region" description="Helical" evidence="6">
    <location>
        <begin position="211"/>
        <end position="230"/>
    </location>
</feature>
<evidence type="ECO:0000313" key="9">
    <source>
        <dbReference type="Proteomes" id="UP000245590"/>
    </source>
</evidence>
<feature type="transmembrane region" description="Helical" evidence="6">
    <location>
        <begin position="185"/>
        <end position="205"/>
    </location>
</feature>